<dbReference type="AlphaFoldDB" id="A0A2M7FXY1"/>
<proteinExistence type="predicted"/>
<dbReference type="InterPro" id="IPR029044">
    <property type="entry name" value="Nucleotide-diphossugar_trans"/>
</dbReference>
<dbReference type="SUPFAM" id="SSF53448">
    <property type="entry name" value="Nucleotide-diphospho-sugar transferases"/>
    <property type="match status" value="1"/>
</dbReference>
<dbReference type="EMBL" id="PFFQ01000063">
    <property type="protein sequence ID" value="PIW14171.1"/>
    <property type="molecule type" value="Genomic_DNA"/>
</dbReference>
<sequence>MLEKISLQINLTRADLGVLYWLLPRQLDYFAGCCGDILLVLDEPLDAPNFPVSLRKAESLALEDLLEKMQNSYPHLRLLRLNEGFSSEIPDPFFGSAIPHRDFRGGPFRAYFEGLAQTESEWVLHLDADMILGGEVQDWLETALEILKQDQQIIGCCPLAGPPRADGSVAQFYVAPYAQPDGFCYSAWTSRIFLTQKSRFYKALKLEYLNSEGTDQKIVLPGVLLAETIITQWMRANELLRLEFSGGFPGLWSLHPEPKDLAFYQALPLLLKAIDSAQIPEFQKGRFNLEKAWVESLLA</sequence>
<comment type="caution">
    <text evidence="1">The sequence shown here is derived from an EMBL/GenBank/DDBJ whole genome shotgun (WGS) entry which is preliminary data.</text>
</comment>
<organism evidence="1 2">
    <name type="scientific">bacterium (Candidatus Blackallbacteria) CG17_big_fil_post_rev_8_21_14_2_50_48_46</name>
    <dbReference type="NCBI Taxonomy" id="2014261"/>
    <lineage>
        <taxon>Bacteria</taxon>
        <taxon>Candidatus Blackallbacteria</taxon>
    </lineage>
</organism>
<evidence type="ECO:0000313" key="1">
    <source>
        <dbReference type="EMBL" id="PIW14171.1"/>
    </source>
</evidence>
<name>A0A2M7FXY1_9BACT</name>
<evidence type="ECO:0008006" key="3">
    <source>
        <dbReference type="Google" id="ProtNLM"/>
    </source>
</evidence>
<dbReference type="Gene3D" id="3.90.550.10">
    <property type="entry name" value="Spore Coat Polysaccharide Biosynthesis Protein SpsA, Chain A"/>
    <property type="match status" value="1"/>
</dbReference>
<dbReference type="Proteomes" id="UP000231019">
    <property type="component" value="Unassembled WGS sequence"/>
</dbReference>
<reference evidence="1 2" key="1">
    <citation type="submission" date="2017-09" db="EMBL/GenBank/DDBJ databases">
        <title>Depth-based differentiation of microbial function through sediment-hosted aquifers and enrichment of novel symbionts in the deep terrestrial subsurface.</title>
        <authorList>
            <person name="Probst A.J."/>
            <person name="Ladd B."/>
            <person name="Jarett J.K."/>
            <person name="Geller-Mcgrath D.E."/>
            <person name="Sieber C.M."/>
            <person name="Emerson J.B."/>
            <person name="Anantharaman K."/>
            <person name="Thomas B.C."/>
            <person name="Malmstrom R."/>
            <person name="Stieglmeier M."/>
            <person name="Klingl A."/>
            <person name="Woyke T."/>
            <person name="Ryan C.M."/>
            <person name="Banfield J.F."/>
        </authorList>
    </citation>
    <scope>NUCLEOTIDE SEQUENCE [LARGE SCALE GENOMIC DNA]</scope>
    <source>
        <strain evidence="1">CG17_big_fil_post_rev_8_21_14_2_50_48_46</strain>
    </source>
</reference>
<accession>A0A2M7FXY1</accession>
<protein>
    <recommendedName>
        <fullName evidence="3">Glycosyltransferase 2-like domain-containing protein</fullName>
    </recommendedName>
</protein>
<evidence type="ECO:0000313" key="2">
    <source>
        <dbReference type="Proteomes" id="UP000231019"/>
    </source>
</evidence>
<gene>
    <name evidence="1" type="ORF">COW36_22610</name>
</gene>